<dbReference type="AlphaFoldDB" id="A0A9R1WB23"/>
<feature type="transmembrane region" description="Helical" evidence="1">
    <location>
        <begin position="62"/>
        <end position="79"/>
    </location>
</feature>
<protein>
    <submittedName>
        <fullName evidence="2">Uncharacterized protein</fullName>
    </submittedName>
</protein>
<keyword evidence="1" id="KW-0812">Transmembrane</keyword>
<proteinExistence type="predicted"/>
<organism evidence="2 3">
    <name type="scientific">Lactuca sativa</name>
    <name type="common">Garden lettuce</name>
    <dbReference type="NCBI Taxonomy" id="4236"/>
    <lineage>
        <taxon>Eukaryota</taxon>
        <taxon>Viridiplantae</taxon>
        <taxon>Streptophyta</taxon>
        <taxon>Embryophyta</taxon>
        <taxon>Tracheophyta</taxon>
        <taxon>Spermatophyta</taxon>
        <taxon>Magnoliopsida</taxon>
        <taxon>eudicotyledons</taxon>
        <taxon>Gunneridae</taxon>
        <taxon>Pentapetalae</taxon>
        <taxon>asterids</taxon>
        <taxon>campanulids</taxon>
        <taxon>Asterales</taxon>
        <taxon>Asteraceae</taxon>
        <taxon>Cichorioideae</taxon>
        <taxon>Cichorieae</taxon>
        <taxon>Lactucinae</taxon>
        <taxon>Lactuca</taxon>
    </lineage>
</organism>
<evidence type="ECO:0000256" key="1">
    <source>
        <dbReference type="SAM" id="Phobius"/>
    </source>
</evidence>
<evidence type="ECO:0000313" key="2">
    <source>
        <dbReference type="EMBL" id="KAJ0219128.1"/>
    </source>
</evidence>
<name>A0A9R1WB23_LACSA</name>
<reference evidence="2 3" key="1">
    <citation type="journal article" date="2017" name="Nat. Commun.">
        <title>Genome assembly with in vitro proximity ligation data and whole-genome triplication in lettuce.</title>
        <authorList>
            <person name="Reyes-Chin-Wo S."/>
            <person name="Wang Z."/>
            <person name="Yang X."/>
            <person name="Kozik A."/>
            <person name="Arikit S."/>
            <person name="Song C."/>
            <person name="Xia L."/>
            <person name="Froenicke L."/>
            <person name="Lavelle D.O."/>
            <person name="Truco M.J."/>
            <person name="Xia R."/>
            <person name="Zhu S."/>
            <person name="Xu C."/>
            <person name="Xu H."/>
            <person name="Xu X."/>
            <person name="Cox K."/>
            <person name="Korf I."/>
            <person name="Meyers B.C."/>
            <person name="Michelmore R.W."/>
        </authorList>
    </citation>
    <scope>NUCLEOTIDE SEQUENCE [LARGE SCALE GENOMIC DNA]</scope>
    <source>
        <strain evidence="3">cv. Salinas</strain>
        <tissue evidence="2">Seedlings</tissue>
    </source>
</reference>
<sequence length="82" mass="9998">MLVQTVGRYHHFMIRARLHVRNFPISKPLDLWSRGVYEVVRFGYWSKPNHNHYDWLMHFSSHWVWLILVMVNGFCRLMVNIG</sequence>
<keyword evidence="1" id="KW-1133">Transmembrane helix</keyword>
<keyword evidence="1" id="KW-0472">Membrane</keyword>
<comment type="caution">
    <text evidence="2">The sequence shown here is derived from an EMBL/GenBank/DDBJ whole genome shotgun (WGS) entry which is preliminary data.</text>
</comment>
<dbReference type="EMBL" id="NBSK02000003">
    <property type="protein sequence ID" value="KAJ0219128.1"/>
    <property type="molecule type" value="Genomic_DNA"/>
</dbReference>
<evidence type="ECO:0000313" key="3">
    <source>
        <dbReference type="Proteomes" id="UP000235145"/>
    </source>
</evidence>
<dbReference type="Proteomes" id="UP000235145">
    <property type="component" value="Unassembled WGS sequence"/>
</dbReference>
<gene>
    <name evidence="2" type="ORF">LSAT_V11C300108050</name>
</gene>
<accession>A0A9R1WB23</accession>
<keyword evidence="3" id="KW-1185">Reference proteome</keyword>